<proteinExistence type="predicted"/>
<feature type="region of interest" description="Disordered" evidence="1">
    <location>
        <begin position="178"/>
        <end position="200"/>
    </location>
</feature>
<gene>
    <name evidence="2" type="ORF">AVEN_155123_1</name>
</gene>
<evidence type="ECO:0000256" key="1">
    <source>
        <dbReference type="SAM" id="MobiDB-lite"/>
    </source>
</evidence>
<sequence>MNSGDTSNRPNSERRPRIFVDLPPSLLHIAFSFAVDGNPRRYTQSAKHENTGSEHTRLLYSSRNNQERIILNDTEVIQVLPEPTNAIYEPFFDDLPPPLRHIAYSVTMHDSPRRFIQSARHENTGYEHTRVLYSSRNNQERIILNDTEVIHILREPTNAIYEQFSSILEDVVIDDSQSQGNSGSASLNVHYSADNNGTAG</sequence>
<dbReference type="EMBL" id="BGPR01087648">
    <property type="protein sequence ID" value="GBM07999.1"/>
    <property type="molecule type" value="Genomic_DNA"/>
</dbReference>
<accession>A0A4Y2CV69</accession>
<name>A0A4Y2CV69_ARAVE</name>
<comment type="caution">
    <text evidence="2">The sequence shown here is derived from an EMBL/GenBank/DDBJ whole genome shotgun (WGS) entry which is preliminary data.</text>
</comment>
<dbReference type="Proteomes" id="UP000499080">
    <property type="component" value="Unassembled WGS sequence"/>
</dbReference>
<organism evidence="2 3">
    <name type="scientific">Araneus ventricosus</name>
    <name type="common">Orbweaver spider</name>
    <name type="synonym">Epeira ventricosa</name>
    <dbReference type="NCBI Taxonomy" id="182803"/>
    <lineage>
        <taxon>Eukaryota</taxon>
        <taxon>Metazoa</taxon>
        <taxon>Ecdysozoa</taxon>
        <taxon>Arthropoda</taxon>
        <taxon>Chelicerata</taxon>
        <taxon>Arachnida</taxon>
        <taxon>Araneae</taxon>
        <taxon>Araneomorphae</taxon>
        <taxon>Entelegynae</taxon>
        <taxon>Araneoidea</taxon>
        <taxon>Araneidae</taxon>
        <taxon>Araneus</taxon>
    </lineage>
</organism>
<protein>
    <submittedName>
        <fullName evidence="2">Uncharacterized protein</fullName>
    </submittedName>
</protein>
<reference evidence="2 3" key="1">
    <citation type="journal article" date="2019" name="Sci. Rep.">
        <title>Orb-weaving spider Araneus ventricosus genome elucidates the spidroin gene catalogue.</title>
        <authorList>
            <person name="Kono N."/>
            <person name="Nakamura H."/>
            <person name="Ohtoshi R."/>
            <person name="Moran D.A.P."/>
            <person name="Shinohara A."/>
            <person name="Yoshida Y."/>
            <person name="Fujiwara M."/>
            <person name="Mori M."/>
            <person name="Tomita M."/>
            <person name="Arakawa K."/>
        </authorList>
    </citation>
    <scope>NUCLEOTIDE SEQUENCE [LARGE SCALE GENOMIC DNA]</scope>
</reference>
<keyword evidence="3" id="KW-1185">Reference proteome</keyword>
<evidence type="ECO:0000313" key="2">
    <source>
        <dbReference type="EMBL" id="GBM07999.1"/>
    </source>
</evidence>
<evidence type="ECO:0000313" key="3">
    <source>
        <dbReference type="Proteomes" id="UP000499080"/>
    </source>
</evidence>
<dbReference type="AlphaFoldDB" id="A0A4Y2CV69"/>